<dbReference type="Proteomes" id="UP000247150">
    <property type="component" value="Unassembled WGS sequence"/>
</dbReference>
<dbReference type="AlphaFoldDB" id="A0A2V2ZLT7"/>
<dbReference type="EMBL" id="QGTW01000014">
    <property type="protein sequence ID" value="PWW20868.1"/>
    <property type="molecule type" value="Genomic_DNA"/>
</dbReference>
<evidence type="ECO:0000313" key="3">
    <source>
        <dbReference type="EMBL" id="PWW20868.1"/>
    </source>
</evidence>
<dbReference type="Gene3D" id="3.10.180.10">
    <property type="entry name" value="2,3-Dihydroxybiphenyl 1,2-Dioxygenase, domain 1"/>
    <property type="match status" value="1"/>
</dbReference>
<dbReference type="GO" id="GO:0004493">
    <property type="term" value="F:methylmalonyl-CoA epimerase activity"/>
    <property type="evidence" value="ECO:0007669"/>
    <property type="project" value="TreeGrafter"/>
</dbReference>
<protein>
    <submittedName>
        <fullName evidence="3">Methylmalonyl-CoA/ethylmalonyl-CoA epimerase</fullName>
    </submittedName>
</protein>
<dbReference type="RefSeq" id="WP_181396100.1">
    <property type="nucleotide sequence ID" value="NZ_QGTW01000014.1"/>
</dbReference>
<evidence type="ECO:0000259" key="2">
    <source>
        <dbReference type="PROSITE" id="PS51819"/>
    </source>
</evidence>
<dbReference type="PROSITE" id="PS51819">
    <property type="entry name" value="VOC"/>
    <property type="match status" value="1"/>
</dbReference>
<comment type="caution">
    <text evidence="3">The sequence shown here is derived from an EMBL/GenBank/DDBJ whole genome shotgun (WGS) entry which is preliminary data.</text>
</comment>
<dbReference type="Pfam" id="PF13669">
    <property type="entry name" value="Glyoxalase_4"/>
    <property type="match status" value="1"/>
</dbReference>
<keyword evidence="1" id="KW-0479">Metal-binding</keyword>
<accession>A0A2V2ZLT7</accession>
<dbReference type="InterPro" id="IPR037523">
    <property type="entry name" value="VOC_core"/>
</dbReference>
<sequence>MASSIDHIVIAVKDLEKSKQVFSAVLKGEFLKETVLPEQNARAAYFLVGDIVIGLEAPLSEKGDIHNFLERRGEGLHHIAFNIDGIDDLHSRLLDSEVKVAGFKECHGLRKELFTHPKSSFGLLLQLMEWEQPFKESLEKRIETLGNE</sequence>
<organism evidence="3 4">
    <name type="scientific">Cytobacillus oceanisediminis</name>
    <dbReference type="NCBI Taxonomy" id="665099"/>
    <lineage>
        <taxon>Bacteria</taxon>
        <taxon>Bacillati</taxon>
        <taxon>Bacillota</taxon>
        <taxon>Bacilli</taxon>
        <taxon>Bacillales</taxon>
        <taxon>Bacillaceae</taxon>
        <taxon>Cytobacillus</taxon>
    </lineage>
</organism>
<proteinExistence type="predicted"/>
<evidence type="ECO:0000256" key="1">
    <source>
        <dbReference type="ARBA" id="ARBA00022723"/>
    </source>
</evidence>
<dbReference type="SUPFAM" id="SSF54593">
    <property type="entry name" value="Glyoxalase/Bleomycin resistance protein/Dihydroxybiphenyl dioxygenase"/>
    <property type="match status" value="1"/>
</dbReference>
<dbReference type="InterPro" id="IPR051785">
    <property type="entry name" value="MMCE/EMCE_epimerase"/>
</dbReference>
<dbReference type="InterPro" id="IPR029068">
    <property type="entry name" value="Glyas_Bleomycin-R_OHBP_Dase"/>
</dbReference>
<gene>
    <name evidence="3" type="ORF">DFO73_114161</name>
</gene>
<reference evidence="3 4" key="1">
    <citation type="submission" date="2018-05" db="EMBL/GenBank/DDBJ databases">
        <title>Freshwater and sediment microbial communities from various areas in North America, analyzing microbe dynamics in response to fracking.</title>
        <authorList>
            <person name="Lamendella R."/>
        </authorList>
    </citation>
    <scope>NUCLEOTIDE SEQUENCE [LARGE SCALE GENOMIC DNA]</scope>
    <source>
        <strain evidence="3 4">15_TX</strain>
    </source>
</reference>
<dbReference type="GO" id="GO:0046491">
    <property type="term" value="P:L-methylmalonyl-CoA metabolic process"/>
    <property type="evidence" value="ECO:0007669"/>
    <property type="project" value="TreeGrafter"/>
</dbReference>
<feature type="domain" description="VOC" evidence="2">
    <location>
        <begin position="4"/>
        <end position="130"/>
    </location>
</feature>
<dbReference type="PANTHER" id="PTHR43048">
    <property type="entry name" value="METHYLMALONYL-COA EPIMERASE"/>
    <property type="match status" value="1"/>
</dbReference>
<dbReference type="PANTHER" id="PTHR43048:SF3">
    <property type="entry name" value="METHYLMALONYL-COA EPIMERASE, MITOCHONDRIAL"/>
    <property type="match status" value="1"/>
</dbReference>
<evidence type="ECO:0000313" key="4">
    <source>
        <dbReference type="Proteomes" id="UP000247150"/>
    </source>
</evidence>
<dbReference type="GO" id="GO:0046872">
    <property type="term" value="F:metal ion binding"/>
    <property type="evidence" value="ECO:0007669"/>
    <property type="project" value="UniProtKB-KW"/>
</dbReference>
<name>A0A2V2ZLT7_9BACI</name>